<dbReference type="GO" id="GO:0004519">
    <property type="term" value="F:endonuclease activity"/>
    <property type="evidence" value="ECO:0007669"/>
    <property type="project" value="UniProtKB-KW"/>
</dbReference>
<dbReference type="Proteomes" id="UP000675994">
    <property type="component" value="Chromosome"/>
</dbReference>
<dbReference type="PANTHER" id="PTHR30408:SF12">
    <property type="entry name" value="TYPE I RESTRICTION ENZYME MJAVIII SPECIFICITY SUBUNIT"/>
    <property type="match status" value="1"/>
</dbReference>
<dbReference type="AlphaFoldDB" id="A0AAQ0DA92"/>
<name>A0AAQ0DA92_9STAP</name>
<evidence type="ECO:0000256" key="3">
    <source>
        <dbReference type="ARBA" id="ARBA00023125"/>
    </source>
</evidence>
<keyword evidence="5" id="KW-0378">Hydrolase</keyword>
<organism evidence="5 6">
    <name type="scientific">Staphylococcus delphini</name>
    <dbReference type="NCBI Taxonomy" id="53344"/>
    <lineage>
        <taxon>Bacteria</taxon>
        <taxon>Bacillati</taxon>
        <taxon>Bacillota</taxon>
        <taxon>Bacilli</taxon>
        <taxon>Bacillales</taxon>
        <taxon>Staphylococcaceae</taxon>
        <taxon>Staphylococcus</taxon>
        <taxon>Staphylococcus intermedius group</taxon>
    </lineage>
</organism>
<protein>
    <submittedName>
        <fullName evidence="5">Restriction endonuclease subunit S</fullName>
    </submittedName>
</protein>
<sequence>MQYEHGQASEQGASIVRRNLNIELFKSINVHLPAIKEQQKIGDFFSKLDRQIELQSQRIDLLKQRKHGFLQQMFV</sequence>
<dbReference type="SUPFAM" id="SSF116734">
    <property type="entry name" value="DNA methylase specificity domain"/>
    <property type="match status" value="1"/>
</dbReference>
<dbReference type="Gene3D" id="3.90.220.20">
    <property type="entry name" value="DNA methylase specificity domains"/>
    <property type="match status" value="1"/>
</dbReference>
<dbReference type="RefSeq" id="WP_212575495.1">
    <property type="nucleotide sequence ID" value="NZ_CP063367.1"/>
</dbReference>
<evidence type="ECO:0000313" key="6">
    <source>
        <dbReference type="Proteomes" id="UP000675994"/>
    </source>
</evidence>
<keyword evidence="3" id="KW-0238">DNA-binding</keyword>
<proteinExistence type="inferred from homology"/>
<dbReference type="InterPro" id="IPR044946">
    <property type="entry name" value="Restrct_endonuc_typeI_TRD_sf"/>
</dbReference>
<comment type="similarity">
    <text evidence="1">Belongs to the type-I restriction system S methylase family.</text>
</comment>
<keyword evidence="5" id="KW-0540">Nuclease</keyword>
<dbReference type="PANTHER" id="PTHR30408">
    <property type="entry name" value="TYPE-1 RESTRICTION ENZYME ECOKI SPECIFICITY PROTEIN"/>
    <property type="match status" value="1"/>
</dbReference>
<keyword evidence="5" id="KW-0255">Endonuclease</keyword>
<gene>
    <name evidence="5" type="ORF">IPU22_08205</name>
</gene>
<evidence type="ECO:0000259" key="4">
    <source>
        <dbReference type="Pfam" id="PF01420"/>
    </source>
</evidence>
<evidence type="ECO:0000256" key="1">
    <source>
        <dbReference type="ARBA" id="ARBA00010923"/>
    </source>
</evidence>
<feature type="domain" description="Type I restriction modification DNA specificity" evidence="4">
    <location>
        <begin position="17"/>
        <end position="64"/>
    </location>
</feature>
<dbReference type="InterPro" id="IPR000055">
    <property type="entry name" value="Restrct_endonuc_typeI_TRD"/>
</dbReference>
<dbReference type="Pfam" id="PF01420">
    <property type="entry name" value="Methylase_S"/>
    <property type="match status" value="1"/>
</dbReference>
<dbReference type="GO" id="GO:0003677">
    <property type="term" value="F:DNA binding"/>
    <property type="evidence" value="ECO:0007669"/>
    <property type="project" value="UniProtKB-KW"/>
</dbReference>
<evidence type="ECO:0000313" key="5">
    <source>
        <dbReference type="EMBL" id="QUM70603.1"/>
    </source>
</evidence>
<evidence type="ECO:0000256" key="2">
    <source>
        <dbReference type="ARBA" id="ARBA00022747"/>
    </source>
</evidence>
<reference evidence="5" key="1">
    <citation type="journal article" date="2021" name="Front. Microbiol.">
        <title>Presence and Characterization of a Novel cfr-Carrying Tn558 Transposon Derivative in Staphylococcus delphini Isolated From Retail Food.</title>
        <authorList>
            <person name="Zhang F."/>
            <person name="Wu S."/>
            <person name="Huang J."/>
            <person name="Yang R."/>
            <person name="Zhang J."/>
            <person name="Lei T."/>
            <person name="Dai J."/>
            <person name="Ding Y."/>
            <person name="Xue L."/>
            <person name="Wang J."/>
            <person name="Chen M."/>
            <person name="Wu Q."/>
        </authorList>
    </citation>
    <scope>NUCLEOTIDE SEQUENCE</scope>
    <source>
        <strain evidence="5">2794-1</strain>
    </source>
</reference>
<accession>A0AAQ0DA92</accession>
<dbReference type="GO" id="GO:0009307">
    <property type="term" value="P:DNA restriction-modification system"/>
    <property type="evidence" value="ECO:0007669"/>
    <property type="project" value="UniProtKB-KW"/>
</dbReference>
<dbReference type="InterPro" id="IPR052021">
    <property type="entry name" value="Type-I_RS_S_subunit"/>
</dbReference>
<keyword evidence="2" id="KW-0680">Restriction system</keyword>
<dbReference type="EMBL" id="CP063367">
    <property type="protein sequence ID" value="QUM70603.1"/>
    <property type="molecule type" value="Genomic_DNA"/>
</dbReference>